<evidence type="ECO:0000256" key="8">
    <source>
        <dbReference type="ARBA" id="ARBA00023065"/>
    </source>
</evidence>
<evidence type="ECO:0000313" key="14">
    <source>
        <dbReference type="Proteomes" id="UP000294894"/>
    </source>
</evidence>
<feature type="transmembrane region" description="Helical" evidence="11">
    <location>
        <begin position="221"/>
        <end position="240"/>
    </location>
</feature>
<comment type="similarity">
    <text evidence="2 11 12">Belongs to the ATPase A chain family.</text>
</comment>
<evidence type="ECO:0000256" key="10">
    <source>
        <dbReference type="ARBA" id="ARBA00023310"/>
    </source>
</evidence>
<accession>A0A4P7GIG8</accession>
<proteinExistence type="inferred from homology"/>
<dbReference type="PANTHER" id="PTHR11410">
    <property type="entry name" value="ATP SYNTHASE SUBUNIT A"/>
    <property type="match status" value="1"/>
</dbReference>
<keyword evidence="5 11" id="KW-0812">Transmembrane</keyword>
<keyword evidence="3 11" id="KW-0813">Transport</keyword>
<keyword evidence="8 11" id="KW-0406">Ion transport</keyword>
<dbReference type="GO" id="GO:0005886">
    <property type="term" value="C:plasma membrane"/>
    <property type="evidence" value="ECO:0007669"/>
    <property type="project" value="UniProtKB-SubCell"/>
</dbReference>
<evidence type="ECO:0000256" key="1">
    <source>
        <dbReference type="ARBA" id="ARBA00004141"/>
    </source>
</evidence>
<dbReference type="GO" id="GO:0045259">
    <property type="term" value="C:proton-transporting ATP synthase complex"/>
    <property type="evidence" value="ECO:0007669"/>
    <property type="project" value="UniProtKB-KW"/>
</dbReference>
<evidence type="ECO:0000256" key="2">
    <source>
        <dbReference type="ARBA" id="ARBA00006810"/>
    </source>
</evidence>
<dbReference type="Pfam" id="PF00119">
    <property type="entry name" value="ATP-synt_A"/>
    <property type="match status" value="1"/>
</dbReference>
<sequence>MTVTTGFDVRASEGGGFHAPGPGSFELPPVFYVGEFGVTKPMLLLILSAVLVVGFTWMSARKAAMVPSRLQFAGETVYGFVRNSLARDNIGGEHFMKFVPYLFALFMFILVNNYYGIFPFLQFPSFSRIGFVLPLALISWAVYIGAGVWKHGPFGYLKHQTMPGGIGGPVLLLLVPLEFFSNIIVRPITLTLRLFGNMFAGHLLLILFATGGAALLTSGNVLYAGVGVLSFALGIAVSFLEMLVMFLQAYVFTLLSAMYIGEAIAEEH</sequence>
<dbReference type="SUPFAM" id="SSF81336">
    <property type="entry name" value="F1F0 ATP synthase subunit A"/>
    <property type="match status" value="1"/>
</dbReference>
<dbReference type="RefSeq" id="WP_135074622.1">
    <property type="nucleotide sequence ID" value="NZ_CP038267.1"/>
</dbReference>
<feature type="transmembrane region" description="Helical" evidence="11">
    <location>
        <begin position="129"/>
        <end position="149"/>
    </location>
</feature>
<dbReference type="CDD" id="cd00310">
    <property type="entry name" value="ATP-synt_Fo_a_6"/>
    <property type="match status" value="1"/>
</dbReference>
<dbReference type="InterPro" id="IPR035908">
    <property type="entry name" value="F0_ATP_A_sf"/>
</dbReference>
<dbReference type="InterPro" id="IPR023011">
    <property type="entry name" value="ATP_synth_F0_asu_AS"/>
</dbReference>
<keyword evidence="14" id="KW-1185">Reference proteome</keyword>
<keyword evidence="10 11" id="KW-0066">ATP synthesis</keyword>
<comment type="subcellular location">
    <subcellularLocation>
        <location evidence="11 12">Cell membrane</location>
        <topology evidence="11 12">Multi-pass membrane protein</topology>
    </subcellularLocation>
    <subcellularLocation>
        <location evidence="1">Membrane</location>
        <topology evidence="1">Multi-pass membrane protein</topology>
    </subcellularLocation>
</comment>
<evidence type="ECO:0000256" key="7">
    <source>
        <dbReference type="ARBA" id="ARBA00022989"/>
    </source>
</evidence>
<reference evidence="13 14" key="1">
    <citation type="submission" date="2019-03" db="EMBL/GenBank/DDBJ databases">
        <title>Three New Species of Nocardioides, Nocardioides euryhalodurans sp. nov., Nocardioides seonyuensis sp. nov. and Nocardioides eburneoflavus sp. nov., Iolated from Soil.</title>
        <authorList>
            <person name="Roh S.G."/>
            <person name="Lee C."/>
            <person name="Kim M.-K."/>
            <person name="Kim S.B."/>
        </authorList>
    </citation>
    <scope>NUCLEOTIDE SEQUENCE [LARGE SCALE GENOMIC DNA]</scope>
    <source>
        <strain evidence="13 14">MMS17-SY117</strain>
    </source>
</reference>
<name>A0A4P7GIG8_9ACTN</name>
<keyword evidence="7 11" id="KW-1133">Transmembrane helix</keyword>
<keyword evidence="9 11" id="KW-0472">Membrane</keyword>
<evidence type="ECO:0000256" key="5">
    <source>
        <dbReference type="ARBA" id="ARBA00022692"/>
    </source>
</evidence>
<evidence type="ECO:0000256" key="6">
    <source>
        <dbReference type="ARBA" id="ARBA00022781"/>
    </source>
</evidence>
<feature type="transmembrane region" description="Helical" evidence="11">
    <location>
        <begin position="98"/>
        <end position="117"/>
    </location>
</feature>
<dbReference type="NCBIfam" id="TIGR01131">
    <property type="entry name" value="ATP_synt_6_or_A"/>
    <property type="match status" value="1"/>
</dbReference>
<keyword evidence="11" id="KW-1003">Cell membrane</keyword>
<dbReference type="Gene3D" id="1.20.120.220">
    <property type="entry name" value="ATP synthase, F0 complex, subunit A"/>
    <property type="match status" value="1"/>
</dbReference>
<dbReference type="PRINTS" id="PR00123">
    <property type="entry name" value="ATPASEA"/>
</dbReference>
<evidence type="ECO:0000256" key="4">
    <source>
        <dbReference type="ARBA" id="ARBA00022547"/>
    </source>
</evidence>
<feature type="transmembrane region" description="Helical" evidence="11">
    <location>
        <begin position="170"/>
        <end position="188"/>
    </location>
</feature>
<dbReference type="KEGG" id="noy:EXE57_05165"/>
<dbReference type="InterPro" id="IPR000568">
    <property type="entry name" value="ATP_synth_F0_asu"/>
</dbReference>
<dbReference type="OrthoDB" id="9809130at2"/>
<dbReference type="PROSITE" id="PS00449">
    <property type="entry name" value="ATPASE_A"/>
    <property type="match status" value="1"/>
</dbReference>
<dbReference type="AlphaFoldDB" id="A0A4P7GIG8"/>
<dbReference type="PANTHER" id="PTHR11410:SF0">
    <property type="entry name" value="ATP SYNTHASE SUBUNIT A"/>
    <property type="match status" value="1"/>
</dbReference>
<comment type="function">
    <text evidence="11 12">Key component of the proton channel; it plays a direct role in the translocation of protons across the membrane.</text>
</comment>
<feature type="transmembrane region" description="Helical" evidence="11">
    <location>
        <begin position="194"/>
        <end position="216"/>
    </location>
</feature>
<evidence type="ECO:0000256" key="11">
    <source>
        <dbReference type="HAMAP-Rule" id="MF_01393"/>
    </source>
</evidence>
<evidence type="ECO:0000256" key="3">
    <source>
        <dbReference type="ARBA" id="ARBA00022448"/>
    </source>
</evidence>
<keyword evidence="6 11" id="KW-0375">Hydrogen ion transport</keyword>
<evidence type="ECO:0000256" key="12">
    <source>
        <dbReference type="RuleBase" id="RU000483"/>
    </source>
</evidence>
<dbReference type="EMBL" id="CP038267">
    <property type="protein sequence ID" value="QBR91725.1"/>
    <property type="molecule type" value="Genomic_DNA"/>
</dbReference>
<dbReference type="Proteomes" id="UP000294894">
    <property type="component" value="Chromosome"/>
</dbReference>
<dbReference type="HAMAP" id="MF_01393">
    <property type="entry name" value="ATP_synth_a_bact"/>
    <property type="match status" value="1"/>
</dbReference>
<evidence type="ECO:0000313" key="13">
    <source>
        <dbReference type="EMBL" id="QBR91725.1"/>
    </source>
</evidence>
<dbReference type="GO" id="GO:0046933">
    <property type="term" value="F:proton-transporting ATP synthase activity, rotational mechanism"/>
    <property type="evidence" value="ECO:0007669"/>
    <property type="project" value="UniProtKB-UniRule"/>
</dbReference>
<evidence type="ECO:0000256" key="9">
    <source>
        <dbReference type="ARBA" id="ARBA00023136"/>
    </source>
</evidence>
<dbReference type="InterPro" id="IPR045083">
    <property type="entry name" value="ATP_synth_F0_asu_bact/mt"/>
</dbReference>
<protein>
    <recommendedName>
        <fullName evidence="11 12">ATP synthase subunit a</fullName>
    </recommendedName>
    <alternativeName>
        <fullName evidence="11">ATP synthase F0 sector subunit a</fullName>
    </alternativeName>
    <alternativeName>
        <fullName evidence="11">F-ATPase subunit 6</fullName>
    </alternativeName>
</protein>
<keyword evidence="4 11" id="KW-0138">CF(0)</keyword>
<feature type="transmembrane region" description="Helical" evidence="11">
    <location>
        <begin position="42"/>
        <end position="60"/>
    </location>
</feature>
<gene>
    <name evidence="11 13" type="primary">atpB</name>
    <name evidence="13" type="ORF">EXE57_05165</name>
</gene>
<organism evidence="13 14">
    <name type="scientific">Nocardioides euryhalodurans</name>
    <dbReference type="NCBI Taxonomy" id="2518370"/>
    <lineage>
        <taxon>Bacteria</taxon>
        <taxon>Bacillati</taxon>
        <taxon>Actinomycetota</taxon>
        <taxon>Actinomycetes</taxon>
        <taxon>Propionibacteriales</taxon>
        <taxon>Nocardioidaceae</taxon>
        <taxon>Nocardioides</taxon>
    </lineage>
</organism>